<dbReference type="EMBL" id="NJHN03000081">
    <property type="protein sequence ID" value="KAH9417121.1"/>
    <property type="molecule type" value="Genomic_DNA"/>
</dbReference>
<evidence type="ECO:0000313" key="2">
    <source>
        <dbReference type="EMBL" id="KAH9417121.1"/>
    </source>
</evidence>
<dbReference type="Proteomes" id="UP000887458">
    <property type="component" value="Unassembled WGS sequence"/>
</dbReference>
<sequence length="168" mass="18745">MIDNNGTKMTTMATNKLQIDDDDNGDVRLFHQMIIDTPTTTNVLFNYHSVNSDGCHRRHRSQLPLSSSSLNECSQHGNMMAKCSHQLITSRRHWSSQQQSSSMMALSSSSSPNGHYNGESHSLRHHRDIVHVHSFDSFNTSLIENHIVFRFISSSGGGPCFDIGPCGL</sequence>
<feature type="compositionally biased region" description="Low complexity" evidence="1">
    <location>
        <begin position="95"/>
        <end position="111"/>
    </location>
</feature>
<feature type="region of interest" description="Disordered" evidence="1">
    <location>
        <begin position="92"/>
        <end position="119"/>
    </location>
</feature>
<organism evidence="2 3">
    <name type="scientific">Dermatophagoides pteronyssinus</name>
    <name type="common">European house dust mite</name>
    <dbReference type="NCBI Taxonomy" id="6956"/>
    <lineage>
        <taxon>Eukaryota</taxon>
        <taxon>Metazoa</taxon>
        <taxon>Ecdysozoa</taxon>
        <taxon>Arthropoda</taxon>
        <taxon>Chelicerata</taxon>
        <taxon>Arachnida</taxon>
        <taxon>Acari</taxon>
        <taxon>Acariformes</taxon>
        <taxon>Sarcoptiformes</taxon>
        <taxon>Astigmata</taxon>
        <taxon>Psoroptidia</taxon>
        <taxon>Analgoidea</taxon>
        <taxon>Pyroglyphidae</taxon>
        <taxon>Dermatophagoidinae</taxon>
        <taxon>Dermatophagoides</taxon>
    </lineage>
</organism>
<keyword evidence="3" id="KW-1185">Reference proteome</keyword>
<evidence type="ECO:0000313" key="3">
    <source>
        <dbReference type="Proteomes" id="UP000887458"/>
    </source>
</evidence>
<protein>
    <submittedName>
        <fullName evidence="2">Uncharacterized protein</fullName>
    </submittedName>
</protein>
<comment type="caution">
    <text evidence="2">The sequence shown here is derived from an EMBL/GenBank/DDBJ whole genome shotgun (WGS) entry which is preliminary data.</text>
</comment>
<evidence type="ECO:0000256" key="1">
    <source>
        <dbReference type="SAM" id="MobiDB-lite"/>
    </source>
</evidence>
<proteinExistence type="predicted"/>
<accession>A0ABQ8J3J9</accession>
<reference evidence="2 3" key="1">
    <citation type="journal article" date="2018" name="J. Allergy Clin. Immunol.">
        <title>High-quality assembly of Dermatophagoides pteronyssinus genome and transcriptome reveals a wide range of novel allergens.</title>
        <authorList>
            <person name="Liu X.Y."/>
            <person name="Yang K.Y."/>
            <person name="Wang M.Q."/>
            <person name="Kwok J.S."/>
            <person name="Zeng X."/>
            <person name="Yang Z."/>
            <person name="Xiao X.J."/>
            <person name="Lau C.P."/>
            <person name="Li Y."/>
            <person name="Huang Z.M."/>
            <person name="Ba J.G."/>
            <person name="Yim A.K."/>
            <person name="Ouyang C.Y."/>
            <person name="Ngai S.M."/>
            <person name="Chan T.F."/>
            <person name="Leung E.L."/>
            <person name="Liu L."/>
            <person name="Liu Z.G."/>
            <person name="Tsui S.K."/>
        </authorList>
    </citation>
    <scope>NUCLEOTIDE SEQUENCE [LARGE SCALE GENOMIC DNA]</scope>
    <source>
        <strain evidence="2">Derp</strain>
    </source>
</reference>
<gene>
    <name evidence="2" type="ORF">DERP_013291</name>
</gene>
<name>A0ABQ8J3J9_DERPT</name>
<reference evidence="2 3" key="2">
    <citation type="journal article" date="2022" name="Mol. Biol. Evol.">
        <title>Comparative Genomics Reveals Insights into the Divergent Evolution of Astigmatic Mites and Household Pest Adaptations.</title>
        <authorList>
            <person name="Xiong Q."/>
            <person name="Wan A.T."/>
            <person name="Liu X."/>
            <person name="Fung C.S."/>
            <person name="Xiao X."/>
            <person name="Malainual N."/>
            <person name="Hou J."/>
            <person name="Wang L."/>
            <person name="Wang M."/>
            <person name="Yang K.Y."/>
            <person name="Cui Y."/>
            <person name="Leung E.L."/>
            <person name="Nong W."/>
            <person name="Shin S.K."/>
            <person name="Au S.W."/>
            <person name="Jeong K.Y."/>
            <person name="Chew F.T."/>
            <person name="Hui J.H."/>
            <person name="Leung T.F."/>
            <person name="Tungtrongchitr A."/>
            <person name="Zhong N."/>
            <person name="Liu Z."/>
            <person name="Tsui S.K."/>
        </authorList>
    </citation>
    <scope>NUCLEOTIDE SEQUENCE [LARGE SCALE GENOMIC DNA]</scope>
    <source>
        <strain evidence="2">Derp</strain>
    </source>
</reference>